<name>A0A2R7Y554_9CREN</name>
<accession>A0A2R7Y554</accession>
<dbReference type="EMBL" id="NBVN01000004">
    <property type="protein sequence ID" value="PUA32603.1"/>
    <property type="molecule type" value="Genomic_DNA"/>
</dbReference>
<evidence type="ECO:0008006" key="3">
    <source>
        <dbReference type="Google" id="ProtNLM"/>
    </source>
</evidence>
<reference evidence="1" key="1">
    <citation type="submission" date="2017-04" db="EMBL/GenBank/DDBJ databases">
        <authorList>
            <person name="Afonso C.L."/>
            <person name="Miller P.J."/>
            <person name="Scott M.A."/>
            <person name="Spackman E."/>
            <person name="Goraichik I."/>
            <person name="Dimitrov K.M."/>
            <person name="Suarez D.L."/>
            <person name="Swayne D.E."/>
        </authorList>
    </citation>
    <scope>NUCLEOTIDE SEQUENCE</scope>
    <source>
        <strain evidence="1">NZ3</strain>
    </source>
</reference>
<evidence type="ECO:0000313" key="2">
    <source>
        <dbReference type="Proteomes" id="UP000244093"/>
    </source>
</evidence>
<sequence>MSVKISIRVKKEILEIADKMVRYGLARSRSQAINTMIEKGLRDVINEVKFWDEIYLEAEKLVTNNFKLRHGELRKLLEEDRLMR</sequence>
<protein>
    <recommendedName>
        <fullName evidence="3">Ribbon-helix-helix protein CopG domain-containing protein</fullName>
    </recommendedName>
</protein>
<organism evidence="1 2">
    <name type="scientific">Zestosphaera tikiterensis</name>
    <dbReference type="NCBI Taxonomy" id="1973259"/>
    <lineage>
        <taxon>Archaea</taxon>
        <taxon>Thermoproteota</taxon>
        <taxon>Thermoprotei</taxon>
        <taxon>Desulfurococcales</taxon>
        <taxon>Desulfurococcaceae</taxon>
        <taxon>Zestosphaera</taxon>
    </lineage>
</organism>
<proteinExistence type="predicted"/>
<comment type="caution">
    <text evidence="1">The sequence shown here is derived from an EMBL/GenBank/DDBJ whole genome shotgun (WGS) entry which is preliminary data.</text>
</comment>
<dbReference type="Proteomes" id="UP000244093">
    <property type="component" value="Unassembled WGS sequence"/>
</dbReference>
<dbReference type="AlphaFoldDB" id="A0A2R7Y554"/>
<gene>
    <name evidence="1" type="ORF">B7O98_07800</name>
</gene>
<evidence type="ECO:0000313" key="1">
    <source>
        <dbReference type="EMBL" id="PUA32603.1"/>
    </source>
</evidence>
<reference evidence="1" key="2">
    <citation type="journal article" date="2018" name="Syst. Appl. Microbiol.">
        <title>A new symbiotic nanoarchaeote (Candidatus Nanoclepta minutus) and its host (Zestosphaera tikiterensis gen. nov., sp. nov.) from a New Zealand hot spring.</title>
        <authorList>
            <person name="St John E."/>
            <person name="Liu Y."/>
            <person name="Podar M."/>
            <person name="Stott M.B."/>
            <person name="Meneghin J."/>
            <person name="Chen Z."/>
            <person name="Lagutin K."/>
            <person name="Mitchell K."/>
            <person name="Reysenbach A.L."/>
        </authorList>
    </citation>
    <scope>NUCLEOTIDE SEQUENCE [LARGE SCALE GENOMIC DNA]</scope>
    <source>
        <strain evidence="1">NZ3</strain>
    </source>
</reference>